<dbReference type="Pfam" id="PF21041">
    <property type="entry name" value="XMAP215_CLASP_TOG"/>
    <property type="match status" value="2"/>
</dbReference>
<dbReference type="CGD" id="CAL0000176383">
    <property type="gene designation" value="STU2"/>
</dbReference>
<evidence type="ECO:0000256" key="3">
    <source>
        <dbReference type="ARBA" id="ARBA00023212"/>
    </source>
</evidence>
<dbReference type="OrthoDB" id="205662at2759"/>
<dbReference type="STRING" id="237561.A0A1D8PTZ8"/>
<dbReference type="GO" id="GO:0000776">
    <property type="term" value="C:kinetochore"/>
    <property type="evidence" value="ECO:0007669"/>
    <property type="project" value="UniProtKB-ARBA"/>
</dbReference>
<dbReference type="GO" id="GO:1990498">
    <property type="term" value="C:mitotic spindle microtubule"/>
    <property type="evidence" value="ECO:0007669"/>
    <property type="project" value="UniProtKB-ARBA"/>
</dbReference>
<feature type="domain" description="TOG" evidence="6">
    <location>
        <begin position="297"/>
        <end position="533"/>
    </location>
</feature>
<sequence length="924" mass="101301">MSTEEEDYSNLSLEERFVHKVWKVRLQAYEELATNIENSRNESDPIFTSLSLDNLKKMILDSNVVAQETGYNTFNKFLIFGGNAANVSKLKNLGIIGSICEKGLLSSRKNTKEWSVESILLMIEISNDPNSIVEDILPYLTNRLPKLVTGCVSCLASIIENFGCKIISPKPIVPCLSKLFAHADKNVRNETTKLTIELYRWMGDALINALFSDLKPVQQKDLTAAFEKEKGTSPQQKRYTKKQREEIERREQEAAAAAAAAAATTAGNGGGNGDDVDDVEMSDVNGVTDDNEYDPLEFVDPVEVLNKFPSDFDSRISSSKWKDRKEVLEEIIPILEKSPKLITTDDYLPVLRIWAKCMKDANIQVVQLAANCIEFVIKGLGNEFSKYQSVVLTPVVERLKEKKPSVATALDNVLDALFNLSGFGNGVLDEAINGMKLKTPQNKIASANFVKRCLSTTKIPPKTSEIDAIMEVGIKLLSESQEPIRQAATEMIGTLMKITGPRELKPFLEKVDENRKNKINDYYEETAQVKTTMANASKSSSVASGSRNVSTAGGSFSSSTMKPPSKSSQDRKTSSGASSIIPAKRTASSPAKRDEVKNGRGMTARSLAKPNIPSLRPPTNVTQDSSGDGSSFSQQQQQQQVPSTSTGGGSGGAQSMISSVTNEEVNLLKQQIIKLQEEVQNYKNQQESHLKTIKLLEESNNNYREEIESVKRELSNEKRNATITTNHKDTHINNLKSELEKANYRIKDLEQEREINRLQQSNLAFERSNISSSNSRNSFYKPSPNKFAPSDISTGVKRLSIGGEENNHFGGGGGASPNFHNNTIHSTNTTTSTTATASGAGIGTGVGTGTGTGTGTGMGISRPTNSFRSSVNYGSTSSLTSSSRRESMDIDNGADWKRAAEVTLQLKARIERMKARTRSPLNIE</sequence>
<feature type="compositionally biased region" description="Low complexity" evidence="5">
    <location>
        <begin position="623"/>
        <end position="645"/>
    </location>
</feature>
<dbReference type="Proteomes" id="UP000000559">
    <property type="component" value="Chromosome R"/>
</dbReference>
<dbReference type="GO" id="GO:0030951">
    <property type="term" value="P:establishment or maintenance of microtubule cytoskeleton polarity"/>
    <property type="evidence" value="ECO:0007669"/>
    <property type="project" value="InterPro"/>
</dbReference>
<dbReference type="InterPro" id="IPR016024">
    <property type="entry name" value="ARM-type_fold"/>
</dbReference>
<protein>
    <recommendedName>
        <fullName evidence="6">TOG domain-containing protein</fullName>
    </recommendedName>
</protein>
<reference evidence="8 9" key="1">
    <citation type="journal article" date="2004" name="Proc. Natl. Acad. Sci. U.S.A.">
        <title>The diploid genome sequence of Candida albicans.</title>
        <authorList>
            <person name="Jones T."/>
            <person name="Federspiel N.A."/>
            <person name="Chibana H."/>
            <person name="Dungan J."/>
            <person name="Kalman S."/>
            <person name="Magee B.B."/>
            <person name="Newport G."/>
            <person name="Thorstenson Y.R."/>
            <person name="Agabian N."/>
            <person name="Magee P.T."/>
            <person name="Davis R.W."/>
            <person name="Scherer S."/>
        </authorList>
    </citation>
    <scope>NUCLEOTIDE SEQUENCE [LARGE SCALE GENOMIC DNA]</scope>
    <source>
        <strain evidence="9">SC5314 / ATCC MYA-2876</strain>
    </source>
</reference>
<feature type="compositionally biased region" description="Low complexity" evidence="5">
    <location>
        <begin position="534"/>
        <end position="567"/>
    </location>
</feature>
<comment type="subcellular location">
    <subcellularLocation>
        <location evidence="1">Cytoplasm</location>
        <location evidence="1">Cytoskeleton</location>
        <location evidence="1">Microtubule organizing center</location>
        <location evidence="1">Spindle pole body</location>
    </subcellularLocation>
</comment>
<dbReference type="KEGG" id="cal:CAALFM_CR09520CA"/>
<dbReference type="GeneID" id="3647103"/>
<dbReference type="PANTHER" id="PTHR12609">
    <property type="entry name" value="MICROTUBULE ASSOCIATED PROTEIN XMAP215"/>
    <property type="match status" value="1"/>
</dbReference>
<dbReference type="GO" id="GO:0099070">
    <property type="term" value="C:static microtubule bundle"/>
    <property type="evidence" value="ECO:0007669"/>
    <property type="project" value="UniProtKB-ARBA"/>
</dbReference>
<feature type="coiled-coil region" evidence="4">
    <location>
        <begin position="658"/>
        <end position="759"/>
    </location>
</feature>
<dbReference type="OMA" id="ACLNTIM"/>
<dbReference type="GO" id="GO:0044732">
    <property type="term" value="C:mitotic spindle pole body"/>
    <property type="evidence" value="ECO:0007669"/>
    <property type="project" value="UniProtKB-ARBA"/>
</dbReference>
<dbReference type="SUPFAM" id="SSF48371">
    <property type="entry name" value="ARM repeat"/>
    <property type="match status" value="1"/>
</dbReference>
<reference evidence="8 9" key="3">
    <citation type="journal article" date="2013" name="Genome Biol.">
        <title>Assembly of a phased diploid Candida albicans genome facilitates allele-specific measurements and provides a simple model for repeat and indel structure.</title>
        <authorList>
            <person name="Muzzey D."/>
            <person name="Schwartz K."/>
            <person name="Weissman J.S."/>
            <person name="Sherlock G."/>
        </authorList>
    </citation>
    <scope>NUCLEOTIDE SEQUENCE [LARGE SCALE GENOMIC DNA]</scope>
    <source>
        <strain evidence="9">SC5314 / ATCC MYA-2876</strain>
    </source>
</reference>
<dbReference type="GO" id="GO:0000022">
    <property type="term" value="P:mitotic spindle elongation"/>
    <property type="evidence" value="ECO:0007669"/>
    <property type="project" value="UniProtKB-ARBA"/>
</dbReference>
<evidence type="ECO:0000256" key="1">
    <source>
        <dbReference type="ARBA" id="ARBA00004317"/>
    </source>
</evidence>
<keyword evidence="9" id="KW-1185">Reference proteome</keyword>
<dbReference type="SMART" id="SM01349">
    <property type="entry name" value="TOG"/>
    <property type="match status" value="2"/>
</dbReference>
<feature type="compositionally biased region" description="Low complexity" evidence="5">
    <location>
        <begin position="254"/>
        <end position="266"/>
    </location>
</feature>
<reference evidence="8 9" key="2">
    <citation type="journal article" date="2007" name="Genome Biol.">
        <title>Assembly of the Candida albicans genome into sixteen supercontigs aligned on the eight chromosomes.</title>
        <authorList>
            <person name="van het Hoog M."/>
            <person name="Rast T.J."/>
            <person name="Martchenko M."/>
            <person name="Grindle S."/>
            <person name="Dignard D."/>
            <person name="Hogues H."/>
            <person name="Cuomo C."/>
            <person name="Berriman M."/>
            <person name="Scherer S."/>
            <person name="Magee B.B."/>
            <person name="Whiteway M."/>
            <person name="Chibana H."/>
            <person name="Nantel A."/>
            <person name="Magee P.T."/>
        </authorList>
    </citation>
    <scope>GENOME REANNOTATION</scope>
    <source>
        <strain evidence="9">SC5314 / ATCC MYA-2876</strain>
    </source>
</reference>
<evidence type="ECO:0000313" key="8">
    <source>
        <dbReference type="EMBL" id="AOW31611.1"/>
    </source>
</evidence>
<dbReference type="InterPro" id="IPR048491">
    <property type="entry name" value="XMAP215_CLASP_TOG"/>
</dbReference>
<feature type="region of interest" description="Disordered" evidence="5">
    <location>
        <begin position="225"/>
        <end position="293"/>
    </location>
</feature>
<dbReference type="FunFam" id="1.25.10.10:FF:000019">
    <property type="entry name" value="Cytoskeleton-associated protein 5"/>
    <property type="match status" value="1"/>
</dbReference>
<dbReference type="EMBL" id="CP017630">
    <property type="protein sequence ID" value="AOW31611.1"/>
    <property type="molecule type" value="Genomic_DNA"/>
</dbReference>
<dbReference type="InterPro" id="IPR048492">
    <property type="entry name" value="Stu2_CTS"/>
</dbReference>
<dbReference type="GO" id="GO:0061863">
    <property type="term" value="F:microtubule plus end polymerase"/>
    <property type="evidence" value="ECO:0007669"/>
    <property type="project" value="InterPro"/>
</dbReference>
<accession>A0A1D8PTZ8</accession>
<name>A0A1D8PTZ8_CANAL</name>
<proteinExistence type="predicted"/>
<dbReference type="Pfam" id="PF21042">
    <property type="entry name" value="Stu2_CTS"/>
    <property type="match status" value="1"/>
</dbReference>
<dbReference type="FunCoup" id="A0A1D8PTZ8">
    <property type="interactions" value="87"/>
</dbReference>
<organism evidence="8 9">
    <name type="scientific">Candida albicans (strain SC5314 / ATCC MYA-2876)</name>
    <name type="common">Yeast</name>
    <dbReference type="NCBI Taxonomy" id="237561"/>
    <lineage>
        <taxon>Eukaryota</taxon>
        <taxon>Fungi</taxon>
        <taxon>Dikarya</taxon>
        <taxon>Ascomycota</taxon>
        <taxon>Saccharomycotina</taxon>
        <taxon>Pichiomycetes</taxon>
        <taxon>Debaryomycetaceae</taxon>
        <taxon>Candida/Lodderomyces clade</taxon>
        <taxon>Candida</taxon>
    </lineage>
</organism>
<dbReference type="AlphaFoldDB" id="A0A1D8PTZ8"/>
<keyword evidence="2" id="KW-0963">Cytoplasm</keyword>
<feature type="region of interest" description="Disordered" evidence="5">
    <location>
        <begin position="855"/>
        <end position="886"/>
    </location>
</feature>
<dbReference type="InterPro" id="IPR045110">
    <property type="entry name" value="XMAP215"/>
</dbReference>
<evidence type="ECO:0000313" key="7">
    <source>
        <dbReference type="CGD" id="CAL0000176383"/>
    </source>
</evidence>
<dbReference type="InParanoid" id="A0A1D8PTZ8"/>
<dbReference type="GO" id="GO:0051010">
    <property type="term" value="F:microtubule plus-end binding"/>
    <property type="evidence" value="ECO:0007669"/>
    <property type="project" value="InterPro"/>
</dbReference>
<feature type="region of interest" description="Disordered" evidence="5">
    <location>
        <begin position="533"/>
        <end position="656"/>
    </location>
</feature>
<dbReference type="GO" id="GO:1990571">
    <property type="term" value="P:meiotic centromere clustering"/>
    <property type="evidence" value="ECO:0007669"/>
    <property type="project" value="UniProtKB-ARBA"/>
</dbReference>
<dbReference type="eggNOG" id="KOG1820">
    <property type="taxonomic scope" value="Eukaryota"/>
</dbReference>
<dbReference type="Gene3D" id="1.25.10.10">
    <property type="entry name" value="Leucine-rich Repeat Variant"/>
    <property type="match status" value="2"/>
</dbReference>
<evidence type="ECO:0000259" key="6">
    <source>
        <dbReference type="SMART" id="SM01349"/>
    </source>
</evidence>
<dbReference type="SMR" id="A0A1D8PTZ8"/>
<evidence type="ECO:0000256" key="2">
    <source>
        <dbReference type="ARBA" id="ARBA00022490"/>
    </source>
</evidence>
<gene>
    <name evidence="7" type="primary">STU2</name>
    <name evidence="8" type="ordered locus">CAALFM_CR09520CA</name>
    <name evidence="7" type="ordered locus">orf19.6610</name>
</gene>
<dbReference type="GO" id="GO:0005881">
    <property type="term" value="C:cytoplasmic microtubule"/>
    <property type="evidence" value="ECO:0007669"/>
    <property type="project" value="UniProtKB-ARBA"/>
</dbReference>
<dbReference type="RefSeq" id="XP_711309.2">
    <property type="nucleotide sequence ID" value="XM_706217.2"/>
</dbReference>
<dbReference type="GO" id="GO:0051315">
    <property type="term" value="P:attachment of mitotic spindle microtubules to kinetochore"/>
    <property type="evidence" value="ECO:0007669"/>
    <property type="project" value="UniProtKB-ARBA"/>
</dbReference>
<keyword evidence="4" id="KW-0175">Coiled coil</keyword>
<feature type="region of interest" description="Disordered" evidence="5">
    <location>
        <begin position="772"/>
        <end position="792"/>
    </location>
</feature>
<feature type="domain" description="TOG" evidence="6">
    <location>
        <begin position="1"/>
        <end position="235"/>
    </location>
</feature>
<dbReference type="GO" id="GO:0046785">
    <property type="term" value="P:microtubule polymerization"/>
    <property type="evidence" value="ECO:0007669"/>
    <property type="project" value="InterPro"/>
</dbReference>
<evidence type="ECO:0000256" key="4">
    <source>
        <dbReference type="SAM" id="Coils"/>
    </source>
</evidence>
<keyword evidence="3" id="KW-0206">Cytoskeleton</keyword>
<evidence type="ECO:0000313" key="9">
    <source>
        <dbReference type="Proteomes" id="UP000000559"/>
    </source>
</evidence>
<dbReference type="InterPro" id="IPR011989">
    <property type="entry name" value="ARM-like"/>
</dbReference>
<dbReference type="VEuPathDB" id="FungiDB:CR_09520C_A"/>
<dbReference type="InterPro" id="IPR034085">
    <property type="entry name" value="TOG"/>
</dbReference>
<evidence type="ECO:0000256" key="5">
    <source>
        <dbReference type="SAM" id="MobiDB-lite"/>
    </source>
</evidence>
<feature type="compositionally biased region" description="Low complexity" evidence="5">
    <location>
        <begin position="869"/>
        <end position="882"/>
    </location>
</feature>
<dbReference type="FunFam" id="1.25.10.10:FF:001423">
    <property type="entry name" value="Microtubule-associated protein, putative"/>
    <property type="match status" value="1"/>
</dbReference>
<feature type="compositionally biased region" description="Basic and acidic residues" evidence="5">
    <location>
        <begin position="242"/>
        <end position="253"/>
    </location>
</feature>